<keyword evidence="1" id="KW-0812">Transmembrane</keyword>
<protein>
    <submittedName>
        <fullName evidence="3">PF12158 family protein</fullName>
    </submittedName>
</protein>
<dbReference type="InterPro" id="IPR021994">
    <property type="entry name" value="DUF3592"/>
</dbReference>
<evidence type="ECO:0000313" key="4">
    <source>
        <dbReference type="Proteomes" id="UP000011988"/>
    </source>
</evidence>
<evidence type="ECO:0000256" key="1">
    <source>
        <dbReference type="SAM" id="Phobius"/>
    </source>
</evidence>
<feature type="transmembrane region" description="Helical" evidence="1">
    <location>
        <begin position="16"/>
        <end position="36"/>
    </location>
</feature>
<dbReference type="Proteomes" id="UP000011988">
    <property type="component" value="Unassembled WGS sequence"/>
</dbReference>
<dbReference type="EMBL" id="ANIK01000119">
    <property type="protein sequence ID" value="EMJ90782.1"/>
    <property type="molecule type" value="Genomic_DNA"/>
</dbReference>
<feature type="transmembrane region" description="Helical" evidence="1">
    <location>
        <begin position="48"/>
        <end position="69"/>
    </location>
</feature>
<evidence type="ECO:0000259" key="2">
    <source>
        <dbReference type="Pfam" id="PF12158"/>
    </source>
</evidence>
<feature type="domain" description="DUF3592" evidence="2">
    <location>
        <begin position="114"/>
        <end position="200"/>
    </location>
</feature>
<comment type="caution">
    <text evidence="3">The sequence shown here is derived from an EMBL/GenBank/DDBJ whole genome shotgun (WGS) entry which is preliminary data.</text>
</comment>
<feature type="transmembrane region" description="Helical" evidence="1">
    <location>
        <begin position="332"/>
        <end position="350"/>
    </location>
</feature>
<gene>
    <name evidence="3" type="ORF">LEP1GSC194_2864</name>
</gene>
<keyword evidence="1" id="KW-1133">Transmembrane helix</keyword>
<proteinExistence type="predicted"/>
<feature type="transmembrane region" description="Helical" evidence="1">
    <location>
        <begin position="81"/>
        <end position="102"/>
    </location>
</feature>
<evidence type="ECO:0000313" key="3">
    <source>
        <dbReference type="EMBL" id="EMJ90782.1"/>
    </source>
</evidence>
<sequence>MKHFPKMSLQKSDRKITIVSVLILVLFFSYIWYIFSFPPQERFGFRNIPFWFAYLIVCIGFISILSNLLSFFIEKRKAKDFSIAIILFFFSIYYSIGIYNLFGSIQETANYHNTEGIILENEIRWTGDITIRESNFYLHLRYSYTAPDGLAKIGTYTYLYDTDLDSDRRENFVKQYPVGSQIKVFYNPKIPEISCLYQGFKGGIDWYLYTEIIDLLFILLLVSVSIRFLYLGITDKGSPESTQNFFIKSFKEIIKSPRNNTTDEREQIETLPSKTEYRNDGSFHTFIVRWMSYLILIILSIPIYVSIGYIFFYTGYENLFLYQNRNPTILEIINILFFLSGIAGIVLIWFNKTVIKVNRKSCIIYNSPIRWKRIKEFELTNFKDYFIKENPTFFGNELWAKDFENNDIFMERFDSYDQAIFFKRFIKNITQQ</sequence>
<name>M6CFW9_9LEPT</name>
<organism evidence="3 4">
    <name type="scientific">Leptospira alstonii serovar Sichuan str. 79601</name>
    <dbReference type="NCBI Taxonomy" id="1218565"/>
    <lineage>
        <taxon>Bacteria</taxon>
        <taxon>Pseudomonadati</taxon>
        <taxon>Spirochaetota</taxon>
        <taxon>Spirochaetia</taxon>
        <taxon>Leptospirales</taxon>
        <taxon>Leptospiraceae</taxon>
        <taxon>Leptospira</taxon>
    </lineage>
</organism>
<feature type="transmembrane region" description="Helical" evidence="1">
    <location>
        <begin position="293"/>
        <end position="312"/>
    </location>
</feature>
<dbReference type="AlphaFoldDB" id="M6CFW9"/>
<dbReference type="Pfam" id="PF12158">
    <property type="entry name" value="DUF3592"/>
    <property type="match status" value="1"/>
</dbReference>
<accession>M6CFW9</accession>
<keyword evidence="1" id="KW-0472">Membrane</keyword>
<dbReference type="PATRIC" id="fig|1218565.3.peg.4413"/>
<feature type="transmembrane region" description="Helical" evidence="1">
    <location>
        <begin position="206"/>
        <end position="230"/>
    </location>
</feature>
<reference evidence="3 4" key="1">
    <citation type="submission" date="2013-01" db="EMBL/GenBank/DDBJ databases">
        <authorList>
            <person name="Harkins D.M."/>
            <person name="Durkin A.S."/>
            <person name="Brinkac L.M."/>
            <person name="Haft D.H."/>
            <person name="Selengut J.D."/>
            <person name="Sanka R."/>
            <person name="DePew J."/>
            <person name="Purushe J."/>
            <person name="Galloway R.L."/>
            <person name="Vinetz J.M."/>
            <person name="Sutton G.G."/>
            <person name="Nierman W.C."/>
            <person name="Fouts D.E."/>
        </authorList>
    </citation>
    <scope>NUCLEOTIDE SEQUENCE [LARGE SCALE GENOMIC DNA]</scope>
    <source>
        <strain evidence="3 4">79601</strain>
    </source>
</reference>